<comment type="subcellular location">
    <subcellularLocation>
        <location evidence="1">Nucleus</location>
    </subcellularLocation>
</comment>
<proteinExistence type="predicted"/>
<reference evidence="4 5" key="1">
    <citation type="journal article" name="Sci. Rep.">
        <title>Genome-scale phylogenetic analyses confirm Olpidium as the closest living zoosporic fungus to the non-flagellated, terrestrial fungi.</title>
        <authorList>
            <person name="Chang Y."/>
            <person name="Rochon D."/>
            <person name="Sekimoto S."/>
            <person name="Wang Y."/>
            <person name="Chovatia M."/>
            <person name="Sandor L."/>
            <person name="Salamov A."/>
            <person name="Grigoriev I.V."/>
            <person name="Stajich J.E."/>
            <person name="Spatafora J.W."/>
        </authorList>
    </citation>
    <scope>NUCLEOTIDE SEQUENCE [LARGE SCALE GENOMIC DNA]</scope>
    <source>
        <strain evidence="4">S191</strain>
    </source>
</reference>
<feature type="compositionally biased region" description="Low complexity" evidence="3">
    <location>
        <begin position="40"/>
        <end position="50"/>
    </location>
</feature>
<feature type="compositionally biased region" description="Basic residues" evidence="3">
    <location>
        <begin position="100"/>
        <end position="111"/>
    </location>
</feature>
<keyword evidence="2" id="KW-0539">Nucleus</keyword>
<keyword evidence="5" id="KW-1185">Reference proteome</keyword>
<evidence type="ECO:0000256" key="2">
    <source>
        <dbReference type="ARBA" id="ARBA00023242"/>
    </source>
</evidence>
<dbReference type="InterPro" id="IPR040092">
    <property type="entry name" value="TBRG1"/>
</dbReference>
<dbReference type="InterPro" id="IPR003889">
    <property type="entry name" value="FYrich_C"/>
</dbReference>
<feature type="compositionally biased region" description="Basic and acidic residues" evidence="3">
    <location>
        <begin position="112"/>
        <end position="124"/>
    </location>
</feature>
<dbReference type="Proteomes" id="UP000673691">
    <property type="component" value="Unassembled WGS sequence"/>
</dbReference>
<dbReference type="Pfam" id="PF05965">
    <property type="entry name" value="FYRC"/>
    <property type="match status" value="1"/>
</dbReference>
<feature type="non-terminal residue" evidence="4">
    <location>
        <position position="274"/>
    </location>
</feature>
<protein>
    <submittedName>
        <fullName evidence="4">Uncharacterized protein</fullName>
    </submittedName>
</protein>
<accession>A0A8H7ZNB3</accession>
<feature type="non-terminal residue" evidence="4">
    <location>
        <position position="1"/>
    </location>
</feature>
<dbReference type="Gene3D" id="3.30.160.360">
    <property type="match status" value="1"/>
</dbReference>
<dbReference type="GO" id="GO:0051726">
    <property type="term" value="P:regulation of cell cycle"/>
    <property type="evidence" value="ECO:0007669"/>
    <property type="project" value="TreeGrafter"/>
</dbReference>
<dbReference type="GO" id="GO:0005634">
    <property type="term" value="C:nucleus"/>
    <property type="evidence" value="ECO:0007669"/>
    <property type="project" value="UniProtKB-SubCell"/>
</dbReference>
<gene>
    <name evidence="4" type="ORF">BJ554DRAFT_4016</name>
</gene>
<name>A0A8H7ZNB3_9FUNG</name>
<dbReference type="EMBL" id="JAEFCI010011983">
    <property type="protein sequence ID" value="KAG5456282.1"/>
    <property type="molecule type" value="Genomic_DNA"/>
</dbReference>
<comment type="caution">
    <text evidence="4">The sequence shown here is derived from an EMBL/GenBank/DDBJ whole genome shotgun (WGS) entry which is preliminary data.</text>
</comment>
<dbReference type="Pfam" id="PF05964">
    <property type="entry name" value="FYRN"/>
    <property type="match status" value="1"/>
</dbReference>
<dbReference type="PANTHER" id="PTHR22715:SF0">
    <property type="entry name" value="TRANSFORMING GROWTH FACTOR BETA REGULATOR 1"/>
    <property type="match status" value="1"/>
</dbReference>
<evidence type="ECO:0000256" key="1">
    <source>
        <dbReference type="ARBA" id="ARBA00004123"/>
    </source>
</evidence>
<feature type="region of interest" description="Disordered" evidence="3">
    <location>
        <begin position="1"/>
        <end position="125"/>
    </location>
</feature>
<evidence type="ECO:0000256" key="3">
    <source>
        <dbReference type="SAM" id="MobiDB-lite"/>
    </source>
</evidence>
<dbReference type="PROSITE" id="PS51543">
    <property type="entry name" value="FYRC"/>
    <property type="match status" value="1"/>
</dbReference>
<dbReference type="PROSITE" id="PS51542">
    <property type="entry name" value="FYRN"/>
    <property type="match status" value="1"/>
</dbReference>
<organism evidence="4 5">
    <name type="scientific">Olpidium bornovanus</name>
    <dbReference type="NCBI Taxonomy" id="278681"/>
    <lineage>
        <taxon>Eukaryota</taxon>
        <taxon>Fungi</taxon>
        <taxon>Fungi incertae sedis</taxon>
        <taxon>Olpidiomycota</taxon>
        <taxon>Olpidiomycotina</taxon>
        <taxon>Olpidiomycetes</taxon>
        <taxon>Olpidiales</taxon>
        <taxon>Olpidiaceae</taxon>
        <taxon>Olpidium</taxon>
    </lineage>
</organism>
<dbReference type="OrthoDB" id="285793at2759"/>
<sequence length="274" mass="29500">DDEGQDRVRLAAAGTGAAADRRGRGRRRRRADEEAEEATGGDSVDAGAPEEAGRRREQRGGGCGGVDARSGVPGADGGGRGSDRGHRGRSRDLASPATPGRRKPRRTHKRRVAEGARRVFDYPRDPVTGGPALPLQLGSITTVISLGRIPDDPEGFHNDRYIWPVGYKIVRYFASMYARWHDSSRPVGVFLVQRLTLLSGRFVVYPVCSIEEDHVNGGPLFSIEAEDNLNAPPVVAATASGVWSLVLKESNAVRRKAGFNSVSGPEYYGLSQAV</sequence>
<dbReference type="AlphaFoldDB" id="A0A8H7ZNB3"/>
<dbReference type="InterPro" id="IPR003888">
    <property type="entry name" value="FYrich_N"/>
</dbReference>
<dbReference type="PANTHER" id="PTHR22715">
    <property type="entry name" value="TRANSFORMING GROWTH FACTOR BETA REGULATED GENE 1"/>
    <property type="match status" value="1"/>
</dbReference>
<evidence type="ECO:0000313" key="5">
    <source>
        <dbReference type="Proteomes" id="UP000673691"/>
    </source>
</evidence>
<evidence type="ECO:0000313" key="4">
    <source>
        <dbReference type="EMBL" id="KAG5456282.1"/>
    </source>
</evidence>